<sequence length="216" mass="23128">MTAFMQKQTHPLNEQQKHLALIAAFAATGELPHLGAALENGLDCGLTISDCREVLVQLYAYAGFPRSLNALGILMKTVEARHLNGKSDREGSQPGPMPSPQEMLAAGTQNQIALVGSPVKGALFDFAPAADQYLKAHLFGDIFARDNLDWKSRELATVGALAALSGVEPQLKAHLGISINVGLSADQLQELVPYFKARGAEKAAQRLENELNTLTA</sequence>
<dbReference type="PANTHER" id="PTHR33570:SF10">
    <property type="entry name" value="GAMMA-CARBOXYMUCONOLACTONE DECARBOXYLASE"/>
    <property type="match status" value="1"/>
</dbReference>
<name>A0ABX0RB40_9GAMM</name>
<protein>
    <submittedName>
        <fullName evidence="2">Carboxymuconolactone decarboxylase</fullName>
    </submittedName>
</protein>
<proteinExistence type="predicted"/>
<dbReference type="RefSeq" id="WP_167013562.1">
    <property type="nucleotide sequence ID" value="NZ_VWXF01000002.1"/>
</dbReference>
<comment type="caution">
    <text evidence="2">The sequence shown here is derived from an EMBL/GenBank/DDBJ whole genome shotgun (WGS) entry which is preliminary data.</text>
</comment>
<dbReference type="Proteomes" id="UP001515683">
    <property type="component" value="Unassembled WGS sequence"/>
</dbReference>
<gene>
    <name evidence="2" type="ORF">F3J40_08185</name>
</gene>
<evidence type="ECO:0000313" key="2">
    <source>
        <dbReference type="EMBL" id="NIF21572.1"/>
    </source>
</evidence>
<dbReference type="InterPro" id="IPR029032">
    <property type="entry name" value="AhpD-like"/>
</dbReference>
<dbReference type="Pfam" id="PF02627">
    <property type="entry name" value="CMD"/>
    <property type="match status" value="1"/>
</dbReference>
<keyword evidence="3" id="KW-1185">Reference proteome</keyword>
<dbReference type="Gene3D" id="1.20.1290.10">
    <property type="entry name" value="AhpD-like"/>
    <property type="match status" value="1"/>
</dbReference>
<dbReference type="SUPFAM" id="SSF69118">
    <property type="entry name" value="AhpD-like"/>
    <property type="match status" value="1"/>
</dbReference>
<reference evidence="2 3" key="1">
    <citation type="journal article" date="2019" name="bioRxiv">
        <title>Bacteria contribute to plant secondary compound degradation in a generalist herbivore system.</title>
        <authorList>
            <person name="Francoeur C.B."/>
            <person name="Khadempour L."/>
            <person name="Moreira-Soto R.D."/>
            <person name="Gotting K."/>
            <person name="Book A.J."/>
            <person name="Pinto-Tomas A.A."/>
            <person name="Keefover-Ring K."/>
            <person name="Currie C.R."/>
        </authorList>
    </citation>
    <scope>NUCLEOTIDE SEQUENCE [LARGE SCALE GENOMIC DNA]</scope>
    <source>
        <strain evidence="2">Acro-835</strain>
    </source>
</reference>
<dbReference type="InterPro" id="IPR052512">
    <property type="entry name" value="4CMD/NDH-1_regulator"/>
</dbReference>
<dbReference type="PANTHER" id="PTHR33570">
    <property type="entry name" value="4-CARBOXYMUCONOLACTONE DECARBOXYLASE FAMILY PROTEIN"/>
    <property type="match status" value="1"/>
</dbReference>
<evidence type="ECO:0000313" key="3">
    <source>
        <dbReference type="Proteomes" id="UP001515683"/>
    </source>
</evidence>
<feature type="domain" description="Carboxymuconolactone decarboxylase-like" evidence="1">
    <location>
        <begin position="128"/>
        <end position="191"/>
    </location>
</feature>
<dbReference type="InterPro" id="IPR003779">
    <property type="entry name" value="CMD-like"/>
</dbReference>
<accession>A0ABX0RB40</accession>
<organism evidence="2 3">
    <name type="scientific">Candidatus Pantoea multigeneris</name>
    <dbReference type="NCBI Taxonomy" id="2608357"/>
    <lineage>
        <taxon>Bacteria</taxon>
        <taxon>Pseudomonadati</taxon>
        <taxon>Pseudomonadota</taxon>
        <taxon>Gammaproteobacteria</taxon>
        <taxon>Enterobacterales</taxon>
        <taxon>Erwiniaceae</taxon>
        <taxon>Pantoea</taxon>
    </lineage>
</organism>
<evidence type="ECO:0000259" key="1">
    <source>
        <dbReference type="Pfam" id="PF02627"/>
    </source>
</evidence>
<dbReference type="EMBL" id="VWXF01000002">
    <property type="protein sequence ID" value="NIF21572.1"/>
    <property type="molecule type" value="Genomic_DNA"/>
</dbReference>